<dbReference type="EMBL" id="BLLK01000019">
    <property type="protein sequence ID" value="GFH44185.1"/>
    <property type="molecule type" value="Genomic_DNA"/>
</dbReference>
<reference evidence="1 2" key="1">
    <citation type="journal article" date="2021" name="Sci. Rep.">
        <title>The genome of the diatom Chaetoceros tenuissimus carries an ancient integrated fragment of an extant virus.</title>
        <authorList>
            <person name="Hongo Y."/>
            <person name="Kimura K."/>
            <person name="Takaki Y."/>
            <person name="Yoshida Y."/>
            <person name="Baba S."/>
            <person name="Kobayashi G."/>
            <person name="Nagasaki K."/>
            <person name="Hano T."/>
            <person name="Tomaru Y."/>
        </authorList>
    </citation>
    <scope>NUCLEOTIDE SEQUENCE [LARGE SCALE GENOMIC DNA]</scope>
    <source>
        <strain evidence="1 2">NIES-3715</strain>
    </source>
</reference>
<dbReference type="Gene3D" id="3.90.550.10">
    <property type="entry name" value="Spore Coat Polysaccharide Biosynthesis Protein SpsA, Chain A"/>
    <property type="match status" value="1"/>
</dbReference>
<keyword evidence="2" id="KW-1185">Reference proteome</keyword>
<comment type="caution">
    <text evidence="1">The sequence shown here is derived from an EMBL/GenBank/DDBJ whole genome shotgun (WGS) entry which is preliminary data.</text>
</comment>
<organism evidence="1 2">
    <name type="scientific">Chaetoceros tenuissimus</name>
    <dbReference type="NCBI Taxonomy" id="426638"/>
    <lineage>
        <taxon>Eukaryota</taxon>
        <taxon>Sar</taxon>
        <taxon>Stramenopiles</taxon>
        <taxon>Ochrophyta</taxon>
        <taxon>Bacillariophyta</taxon>
        <taxon>Coscinodiscophyceae</taxon>
        <taxon>Chaetocerotophycidae</taxon>
        <taxon>Chaetocerotales</taxon>
        <taxon>Chaetocerotaceae</taxon>
        <taxon>Chaetoceros</taxon>
    </lineage>
</organism>
<gene>
    <name evidence="1" type="ORF">CTEN210_00659</name>
</gene>
<sequence length="481" mass="56641">MFQLYSLNQITEDDDLVYKTMDNTMQVRKRIQESHPDEVRIKNNNQKLPPPISIQMKKKNEIDCGCPHVCDEIALKKQNGRLKCKERIQFFMNRHNNTQEDACRAASQSIPFQDDPMLPCEIECHPDHCKTMTSKPKMEVEHLDLKDWKRYDDVVIVTKVLHPESHDLLKEMLCLLTAAYNRHVHYDIIVFTTIPWPESLVESLQEFVKPAKLSVVLEGPPTLEEYLVDMTKEEREFLDTRCNVTEQDPLSWFHYCREKNSHLVNNLGYCWQSEFRAYHIWNHEALKPYKYMFWIDSDARATKPFEVDPMKVFIENDLNLMFDHYPGGLTRLPPMYQKQMDAYGTAICKITQKKDGSLEGELCRKEGQMPSLRQVYGFHHITRLDMYRNETHQKFLKSLVSDYKFSRQYDDQLAVTLPAVIHDGSKAKEHQSLGVHLGLHHNTMIDGKNRSHPYGYMGFWSVHLKYNWTVARGMCDNYIIR</sequence>
<dbReference type="AlphaFoldDB" id="A0AAD3CFK2"/>
<proteinExistence type="predicted"/>
<dbReference type="InterPro" id="IPR029044">
    <property type="entry name" value="Nucleotide-diphossugar_trans"/>
</dbReference>
<dbReference type="Proteomes" id="UP001054902">
    <property type="component" value="Unassembled WGS sequence"/>
</dbReference>
<name>A0AAD3CFK2_9STRA</name>
<accession>A0AAD3CFK2</accession>
<dbReference type="SUPFAM" id="SSF53448">
    <property type="entry name" value="Nucleotide-diphospho-sugar transferases"/>
    <property type="match status" value="1"/>
</dbReference>
<evidence type="ECO:0000313" key="2">
    <source>
        <dbReference type="Proteomes" id="UP001054902"/>
    </source>
</evidence>
<protein>
    <submittedName>
        <fullName evidence="1">Uncharacterized protein</fullName>
    </submittedName>
</protein>
<evidence type="ECO:0000313" key="1">
    <source>
        <dbReference type="EMBL" id="GFH44185.1"/>
    </source>
</evidence>